<dbReference type="InterPro" id="IPR011992">
    <property type="entry name" value="EF-hand-dom_pair"/>
</dbReference>
<keyword evidence="3" id="KW-1185">Reference proteome</keyword>
<feature type="region of interest" description="Disordered" evidence="1">
    <location>
        <begin position="1"/>
        <end position="312"/>
    </location>
</feature>
<feature type="region of interest" description="Disordered" evidence="1">
    <location>
        <begin position="660"/>
        <end position="713"/>
    </location>
</feature>
<dbReference type="AlphaFoldDB" id="A0A2R5GBA8"/>
<sequence length="713" mass="78022">MADESTTSADQRLAAQMDPDAAQQGRDEEQLHKEHSLASTGHDATPSADDAGEKEQVADPALASYDRDDHALDSSHLSNEVAAVTATVSNDEAHDKSTVKKNASKSNITTIAAPQDANCTPVADLSNKDEASAAATSMGHMSSLEREDTSTNPQFTDDAETDDQPVTPLNANDDELASTLRDAINRNNDSVSPLEQNSQINSPMSKEADQLPTQVNSTASSTANAAGAALAETASLQTTPSVKSCKRKSSRNVLHAESSTKLEDSRAHQIDSRPLSETTSQPPSETASQSPSETVSRPPSTTNSRSPSVSETNSQLYFAIQAKDTTPSPAPSPSPNAYHKEEKAMVRPTQPSRQPQEPAAPASEESQLQELFRVYASGLDLVFRRYASAVIVTGTTFEHMAVEAECMDFVKFYRMCRDFGVAHAKGLSQVQLKHLFLQVSKRGHDYKKIGFQQFRHVLVLCAEALLSREPFAVRYTTLVSRARALFHRMDLGDDRRAILTKRMLAFGGFHCGDGKLGGRKEAGIPSKSSKEFTSFDYHQDFKSVDEQGRMLGLIDLFGRPGEPDTPPAPAKGTRTSRIDPLARDQKKLHCTNPYHLNAREKAALASALGIAVNDPDLEQFSPLPQHNHVDSKVDENLHARDYFDASNDVLWDNIDSVERQQKPKQYQHQPRAMMRGNLANGANYSSAHMGKVPSPVNRRRPETLNKRRANQDV</sequence>
<gene>
    <name evidence="2" type="ORF">FCC1311_032212</name>
</gene>
<feature type="compositionally biased region" description="Polar residues" evidence="1">
    <location>
        <begin position="275"/>
        <end position="293"/>
    </location>
</feature>
<evidence type="ECO:0000313" key="3">
    <source>
        <dbReference type="Proteomes" id="UP000241890"/>
    </source>
</evidence>
<protein>
    <submittedName>
        <fullName evidence="2">Uncharacterized protein</fullName>
    </submittedName>
</protein>
<feature type="compositionally biased region" description="Low complexity" evidence="1">
    <location>
        <begin position="217"/>
        <end position="235"/>
    </location>
</feature>
<feature type="compositionally biased region" description="Basic and acidic residues" evidence="1">
    <location>
        <begin position="699"/>
        <end position="713"/>
    </location>
</feature>
<feature type="compositionally biased region" description="Polar residues" evidence="1">
    <location>
        <begin position="185"/>
        <end position="204"/>
    </location>
</feature>
<feature type="region of interest" description="Disordered" evidence="1">
    <location>
        <begin position="324"/>
        <end position="365"/>
    </location>
</feature>
<feature type="compositionally biased region" description="Basic and acidic residues" evidence="1">
    <location>
        <begin position="25"/>
        <end position="36"/>
    </location>
</feature>
<feature type="compositionally biased region" description="Polar residues" evidence="1">
    <location>
        <begin position="1"/>
        <end position="10"/>
    </location>
</feature>
<name>A0A2R5GBA8_9STRA</name>
<comment type="caution">
    <text evidence="2">The sequence shown here is derived from an EMBL/GenBank/DDBJ whole genome shotgun (WGS) entry which is preliminary data.</text>
</comment>
<organism evidence="2 3">
    <name type="scientific">Hondaea fermentalgiana</name>
    <dbReference type="NCBI Taxonomy" id="2315210"/>
    <lineage>
        <taxon>Eukaryota</taxon>
        <taxon>Sar</taxon>
        <taxon>Stramenopiles</taxon>
        <taxon>Bigyra</taxon>
        <taxon>Labyrinthulomycetes</taxon>
        <taxon>Thraustochytrida</taxon>
        <taxon>Thraustochytriidae</taxon>
        <taxon>Hondaea</taxon>
    </lineage>
</organism>
<dbReference type="Proteomes" id="UP000241890">
    <property type="component" value="Unassembled WGS sequence"/>
</dbReference>
<evidence type="ECO:0000256" key="1">
    <source>
        <dbReference type="SAM" id="MobiDB-lite"/>
    </source>
</evidence>
<feature type="compositionally biased region" description="Low complexity" evidence="1">
    <location>
        <begin position="294"/>
        <end position="310"/>
    </location>
</feature>
<accession>A0A2R5GBA8</accession>
<evidence type="ECO:0000313" key="2">
    <source>
        <dbReference type="EMBL" id="GBG26998.1"/>
    </source>
</evidence>
<feature type="compositionally biased region" description="Basic and acidic residues" evidence="1">
    <location>
        <begin position="258"/>
        <end position="271"/>
    </location>
</feature>
<dbReference type="EMBL" id="BEYU01000027">
    <property type="protein sequence ID" value="GBG26998.1"/>
    <property type="molecule type" value="Genomic_DNA"/>
</dbReference>
<feature type="compositionally biased region" description="Polar residues" evidence="1">
    <location>
        <begin position="100"/>
        <end position="112"/>
    </location>
</feature>
<reference evidence="2 3" key="1">
    <citation type="submission" date="2017-12" db="EMBL/GenBank/DDBJ databases">
        <title>Sequencing, de novo assembly and annotation of complete genome of a new Thraustochytrid species, strain FCC1311.</title>
        <authorList>
            <person name="Sedici K."/>
            <person name="Godart F."/>
            <person name="Aiese Cigliano R."/>
            <person name="Sanseverino W."/>
            <person name="Barakat M."/>
            <person name="Ortet P."/>
            <person name="Marechal E."/>
            <person name="Cagnac O."/>
            <person name="Amato A."/>
        </authorList>
    </citation>
    <scope>NUCLEOTIDE SEQUENCE [LARGE SCALE GENOMIC DNA]</scope>
</reference>
<dbReference type="SUPFAM" id="SSF47473">
    <property type="entry name" value="EF-hand"/>
    <property type="match status" value="1"/>
</dbReference>
<dbReference type="InParanoid" id="A0A2R5GBA8"/>
<proteinExistence type="predicted"/>
<dbReference type="Gene3D" id="1.10.238.10">
    <property type="entry name" value="EF-hand"/>
    <property type="match status" value="1"/>
</dbReference>